<dbReference type="Proteomes" id="UP000000304">
    <property type="component" value="Chromosome 2L"/>
</dbReference>
<dbReference type="GO" id="GO:0008270">
    <property type="term" value="F:zinc ion binding"/>
    <property type="evidence" value="ECO:0007669"/>
    <property type="project" value="UniProtKB-KW"/>
</dbReference>
<dbReference type="AlphaFoldDB" id="B4Q9K1"/>
<dbReference type="HOGENOM" id="CLU_1009251_0_0_1"/>
<dbReference type="STRING" id="7240.B4Q9K1"/>
<dbReference type="PROSITE" id="PS50158">
    <property type="entry name" value="ZF_CCHC"/>
    <property type="match status" value="1"/>
</dbReference>
<keyword evidence="4" id="KW-1185">Reference proteome</keyword>
<evidence type="ECO:0000259" key="2">
    <source>
        <dbReference type="PROSITE" id="PS50158"/>
    </source>
</evidence>
<organism evidence="3 4">
    <name type="scientific">Drosophila simulans</name>
    <name type="common">Fruit fly</name>
    <dbReference type="NCBI Taxonomy" id="7240"/>
    <lineage>
        <taxon>Eukaryota</taxon>
        <taxon>Metazoa</taxon>
        <taxon>Ecdysozoa</taxon>
        <taxon>Arthropoda</taxon>
        <taxon>Hexapoda</taxon>
        <taxon>Insecta</taxon>
        <taxon>Pterygota</taxon>
        <taxon>Neoptera</taxon>
        <taxon>Endopterygota</taxon>
        <taxon>Diptera</taxon>
        <taxon>Brachycera</taxon>
        <taxon>Muscomorpha</taxon>
        <taxon>Ephydroidea</taxon>
        <taxon>Drosophilidae</taxon>
        <taxon>Drosophila</taxon>
        <taxon>Sophophora</taxon>
    </lineage>
</organism>
<reference evidence="3 4" key="1">
    <citation type="journal article" date="2007" name="Nature">
        <title>Evolution of genes and genomes on the Drosophila phylogeny.</title>
        <authorList>
            <consortium name="Drosophila 12 Genomes Consortium"/>
            <person name="Clark A.G."/>
            <person name="Eisen M.B."/>
            <person name="Smith D.R."/>
            <person name="Bergman C.M."/>
            <person name="Oliver B."/>
            <person name="Markow T.A."/>
            <person name="Kaufman T.C."/>
            <person name="Kellis M."/>
            <person name="Gelbart W."/>
            <person name="Iyer V.N."/>
            <person name="Pollard D.A."/>
            <person name="Sackton T.B."/>
            <person name="Larracuente A.M."/>
            <person name="Singh N.D."/>
            <person name="Abad J.P."/>
            <person name="Abt D.N."/>
            <person name="Adryan B."/>
            <person name="Aguade M."/>
            <person name="Akashi H."/>
            <person name="Anderson W.W."/>
            <person name="Aquadro C.F."/>
            <person name="Ardell D.H."/>
            <person name="Arguello R."/>
            <person name="Artieri C.G."/>
            <person name="Barbash D.A."/>
            <person name="Barker D."/>
            <person name="Barsanti P."/>
            <person name="Batterham P."/>
            <person name="Batzoglou S."/>
            <person name="Begun D."/>
            <person name="Bhutkar A."/>
            <person name="Blanco E."/>
            <person name="Bosak S.A."/>
            <person name="Bradley R.K."/>
            <person name="Brand A.D."/>
            <person name="Brent M.R."/>
            <person name="Brooks A.N."/>
            <person name="Brown R.H."/>
            <person name="Butlin R.K."/>
            <person name="Caggese C."/>
            <person name="Calvi B.R."/>
            <person name="Bernardo de Carvalho A."/>
            <person name="Caspi A."/>
            <person name="Castrezana S."/>
            <person name="Celniker S.E."/>
            <person name="Chang J.L."/>
            <person name="Chapple C."/>
            <person name="Chatterji S."/>
            <person name="Chinwalla A."/>
            <person name="Civetta A."/>
            <person name="Clifton S.W."/>
            <person name="Comeron J.M."/>
            <person name="Costello J.C."/>
            <person name="Coyne J.A."/>
            <person name="Daub J."/>
            <person name="David R.G."/>
            <person name="Delcher A.L."/>
            <person name="Delehaunty K."/>
            <person name="Do C.B."/>
            <person name="Ebling H."/>
            <person name="Edwards K."/>
            <person name="Eickbush T."/>
            <person name="Evans J.D."/>
            <person name="Filipski A."/>
            <person name="Findeiss S."/>
            <person name="Freyhult E."/>
            <person name="Fulton L."/>
            <person name="Fulton R."/>
            <person name="Garcia A.C."/>
            <person name="Gardiner A."/>
            <person name="Garfield D.A."/>
            <person name="Garvin B.E."/>
            <person name="Gibson G."/>
            <person name="Gilbert D."/>
            <person name="Gnerre S."/>
            <person name="Godfrey J."/>
            <person name="Good R."/>
            <person name="Gotea V."/>
            <person name="Gravely B."/>
            <person name="Greenberg A.J."/>
            <person name="Griffiths-Jones S."/>
            <person name="Gross S."/>
            <person name="Guigo R."/>
            <person name="Gustafson E.A."/>
            <person name="Haerty W."/>
            <person name="Hahn M.W."/>
            <person name="Halligan D.L."/>
            <person name="Halpern A.L."/>
            <person name="Halter G.M."/>
            <person name="Han M.V."/>
            <person name="Heger A."/>
            <person name="Hillier L."/>
            <person name="Hinrichs A.S."/>
            <person name="Holmes I."/>
            <person name="Hoskins R.A."/>
            <person name="Hubisz M.J."/>
            <person name="Hultmark D."/>
            <person name="Huntley M.A."/>
            <person name="Jaffe D.B."/>
            <person name="Jagadeeshan S."/>
            <person name="Jeck W.R."/>
            <person name="Johnson J."/>
            <person name="Jones C.D."/>
            <person name="Jordan W.C."/>
            <person name="Karpen G.H."/>
            <person name="Kataoka E."/>
            <person name="Keightley P.D."/>
            <person name="Kheradpour P."/>
            <person name="Kirkness E.F."/>
            <person name="Koerich L.B."/>
            <person name="Kristiansen K."/>
            <person name="Kudrna D."/>
            <person name="Kulathinal R.J."/>
            <person name="Kumar S."/>
            <person name="Kwok R."/>
            <person name="Lander E."/>
            <person name="Langley C.H."/>
            <person name="Lapoint R."/>
            <person name="Lazzaro B.P."/>
            <person name="Lee S.J."/>
            <person name="Levesque L."/>
            <person name="Li R."/>
            <person name="Lin C.F."/>
            <person name="Lin M.F."/>
            <person name="Lindblad-Toh K."/>
            <person name="Llopart A."/>
            <person name="Long M."/>
            <person name="Low L."/>
            <person name="Lozovsky E."/>
            <person name="Lu J."/>
            <person name="Luo M."/>
            <person name="Machado C.A."/>
            <person name="Makalowski W."/>
            <person name="Marzo M."/>
            <person name="Matsuda M."/>
            <person name="Matzkin L."/>
            <person name="McAllister B."/>
            <person name="McBride C.S."/>
            <person name="McKernan B."/>
            <person name="McKernan K."/>
            <person name="Mendez-Lago M."/>
            <person name="Minx P."/>
            <person name="Mollenhauer M.U."/>
            <person name="Montooth K."/>
            <person name="Mount S.M."/>
            <person name="Mu X."/>
            <person name="Myers E."/>
            <person name="Negre B."/>
            <person name="Newfeld S."/>
            <person name="Nielsen R."/>
            <person name="Noor M.A."/>
            <person name="O'Grady P."/>
            <person name="Pachter L."/>
            <person name="Papaceit M."/>
            <person name="Parisi M.J."/>
            <person name="Parisi M."/>
            <person name="Parts L."/>
            <person name="Pedersen J.S."/>
            <person name="Pesole G."/>
            <person name="Phillippy A.M."/>
            <person name="Ponting C.P."/>
            <person name="Pop M."/>
            <person name="Porcelli D."/>
            <person name="Powell J.R."/>
            <person name="Prohaska S."/>
            <person name="Pruitt K."/>
            <person name="Puig M."/>
            <person name="Quesneville H."/>
            <person name="Ram K.R."/>
            <person name="Rand D."/>
            <person name="Rasmussen M.D."/>
            <person name="Reed L.K."/>
            <person name="Reenan R."/>
            <person name="Reily A."/>
            <person name="Remington K.A."/>
            <person name="Rieger T.T."/>
            <person name="Ritchie M.G."/>
            <person name="Robin C."/>
            <person name="Rogers Y.H."/>
            <person name="Rohde C."/>
            <person name="Rozas J."/>
            <person name="Rubenfield M.J."/>
            <person name="Ruiz A."/>
            <person name="Russo S."/>
            <person name="Salzberg S.L."/>
            <person name="Sanchez-Gracia A."/>
            <person name="Saranga D.J."/>
            <person name="Sato H."/>
            <person name="Schaeffer S.W."/>
            <person name="Schatz M.C."/>
            <person name="Schlenke T."/>
            <person name="Schwartz R."/>
            <person name="Segarra C."/>
            <person name="Singh R.S."/>
            <person name="Sirot L."/>
            <person name="Sirota M."/>
            <person name="Sisneros N.B."/>
            <person name="Smith C.D."/>
            <person name="Smith T.F."/>
            <person name="Spieth J."/>
            <person name="Stage D.E."/>
            <person name="Stark A."/>
            <person name="Stephan W."/>
            <person name="Strausberg R.L."/>
            <person name="Strempel S."/>
            <person name="Sturgill D."/>
            <person name="Sutton G."/>
            <person name="Sutton G.G."/>
            <person name="Tao W."/>
            <person name="Teichmann S."/>
            <person name="Tobari Y.N."/>
            <person name="Tomimura Y."/>
            <person name="Tsolas J.M."/>
            <person name="Valente V.L."/>
            <person name="Venter E."/>
            <person name="Venter J.C."/>
            <person name="Vicario S."/>
            <person name="Vieira F.G."/>
            <person name="Vilella A.J."/>
            <person name="Villasante A."/>
            <person name="Walenz B."/>
            <person name="Wang J."/>
            <person name="Wasserman M."/>
            <person name="Watts T."/>
            <person name="Wilson D."/>
            <person name="Wilson R.K."/>
            <person name="Wing R.A."/>
            <person name="Wolfner M.F."/>
            <person name="Wong A."/>
            <person name="Wong G.K."/>
            <person name="Wu C.I."/>
            <person name="Wu G."/>
            <person name="Yamamoto D."/>
            <person name="Yang H.P."/>
            <person name="Yang S.P."/>
            <person name="Yorke J.A."/>
            <person name="Yoshida K."/>
            <person name="Zdobnov E."/>
            <person name="Zhang P."/>
            <person name="Zhang Y."/>
            <person name="Zimin A.V."/>
            <person name="Baldwin J."/>
            <person name="Abdouelleil A."/>
            <person name="Abdulkadir J."/>
            <person name="Abebe A."/>
            <person name="Abera B."/>
            <person name="Abreu J."/>
            <person name="Acer S.C."/>
            <person name="Aftuck L."/>
            <person name="Alexander A."/>
            <person name="An P."/>
            <person name="Anderson E."/>
            <person name="Anderson S."/>
            <person name="Arachi H."/>
            <person name="Azer M."/>
            <person name="Bachantsang P."/>
            <person name="Barry A."/>
            <person name="Bayul T."/>
            <person name="Berlin A."/>
            <person name="Bessette D."/>
            <person name="Bloom T."/>
            <person name="Blye J."/>
            <person name="Boguslavskiy L."/>
            <person name="Bonnet C."/>
            <person name="Boukhgalter B."/>
            <person name="Bourzgui I."/>
            <person name="Brown A."/>
            <person name="Cahill P."/>
            <person name="Channer S."/>
            <person name="Cheshatsang Y."/>
            <person name="Chuda L."/>
            <person name="Citroen M."/>
            <person name="Collymore A."/>
            <person name="Cooke P."/>
            <person name="Costello M."/>
            <person name="D'Aco K."/>
            <person name="Daza R."/>
            <person name="De Haan G."/>
            <person name="DeGray S."/>
            <person name="DeMaso C."/>
            <person name="Dhargay N."/>
            <person name="Dooley K."/>
            <person name="Dooley E."/>
            <person name="Doricent M."/>
            <person name="Dorje P."/>
            <person name="Dorjee K."/>
            <person name="Dupes A."/>
            <person name="Elong R."/>
            <person name="Falk J."/>
            <person name="Farina A."/>
            <person name="Faro S."/>
            <person name="Ferguson D."/>
            <person name="Fisher S."/>
            <person name="Foley C.D."/>
            <person name="Franke A."/>
            <person name="Friedrich D."/>
            <person name="Gadbois L."/>
            <person name="Gearin G."/>
            <person name="Gearin C.R."/>
            <person name="Giannoukos G."/>
            <person name="Goode T."/>
            <person name="Graham J."/>
            <person name="Grandbois E."/>
            <person name="Grewal S."/>
            <person name="Gyaltsen K."/>
            <person name="Hafez N."/>
            <person name="Hagos B."/>
            <person name="Hall J."/>
            <person name="Henson C."/>
            <person name="Hollinger A."/>
            <person name="Honan T."/>
            <person name="Huard M.D."/>
            <person name="Hughes L."/>
            <person name="Hurhula B."/>
            <person name="Husby M.E."/>
            <person name="Kamat A."/>
            <person name="Kanga B."/>
            <person name="Kashin S."/>
            <person name="Khazanovich D."/>
            <person name="Kisner P."/>
            <person name="Lance K."/>
            <person name="Lara M."/>
            <person name="Lee W."/>
            <person name="Lennon N."/>
            <person name="Letendre F."/>
            <person name="LeVine R."/>
            <person name="Lipovsky A."/>
            <person name="Liu X."/>
            <person name="Liu J."/>
            <person name="Liu S."/>
            <person name="Lokyitsang T."/>
            <person name="Lokyitsang Y."/>
            <person name="Lubonja R."/>
            <person name="Lui A."/>
            <person name="MacDonald P."/>
            <person name="Magnisalis V."/>
            <person name="Maru K."/>
            <person name="Matthews C."/>
            <person name="McCusker W."/>
            <person name="McDonough S."/>
            <person name="Mehta T."/>
            <person name="Meldrim J."/>
            <person name="Meneus L."/>
            <person name="Mihai O."/>
            <person name="Mihalev A."/>
            <person name="Mihova T."/>
            <person name="Mittelman R."/>
            <person name="Mlenga V."/>
            <person name="Montmayeur A."/>
            <person name="Mulrain L."/>
            <person name="Navidi A."/>
            <person name="Naylor J."/>
            <person name="Negash T."/>
            <person name="Nguyen T."/>
            <person name="Nguyen N."/>
            <person name="Nicol R."/>
            <person name="Norbu C."/>
            <person name="Norbu N."/>
            <person name="Novod N."/>
            <person name="O'Neill B."/>
            <person name="Osman S."/>
            <person name="Markiewicz E."/>
            <person name="Oyono O.L."/>
            <person name="Patti C."/>
            <person name="Phunkhang P."/>
            <person name="Pierre F."/>
            <person name="Priest M."/>
            <person name="Raghuraman S."/>
            <person name="Rege F."/>
            <person name="Reyes R."/>
            <person name="Rise C."/>
            <person name="Rogov P."/>
            <person name="Ross K."/>
            <person name="Ryan E."/>
            <person name="Settipalli S."/>
            <person name="Shea T."/>
            <person name="Sherpa N."/>
            <person name="Shi L."/>
            <person name="Shih D."/>
            <person name="Sparrow T."/>
            <person name="Spaulding J."/>
            <person name="Stalker J."/>
            <person name="Stange-Thomann N."/>
            <person name="Stavropoulos S."/>
            <person name="Stone C."/>
            <person name="Strader C."/>
            <person name="Tesfaye S."/>
            <person name="Thomson T."/>
            <person name="Thoulutsang Y."/>
            <person name="Thoulutsang D."/>
            <person name="Topham K."/>
            <person name="Topping I."/>
            <person name="Tsamla T."/>
            <person name="Vassiliev H."/>
            <person name="Vo A."/>
            <person name="Wangchuk T."/>
            <person name="Wangdi T."/>
            <person name="Weiand M."/>
            <person name="Wilkinson J."/>
            <person name="Wilson A."/>
            <person name="Yadav S."/>
            <person name="Young G."/>
            <person name="Yu Q."/>
            <person name="Zembek L."/>
            <person name="Zhong D."/>
            <person name="Zimmer A."/>
            <person name="Zwirko Z."/>
            <person name="Jaffe D.B."/>
            <person name="Alvarez P."/>
            <person name="Brockman W."/>
            <person name="Butler J."/>
            <person name="Chin C."/>
            <person name="Gnerre S."/>
            <person name="Grabherr M."/>
            <person name="Kleber M."/>
            <person name="Mauceli E."/>
            <person name="MacCallum I."/>
        </authorList>
    </citation>
    <scope>NUCLEOTIDE SEQUENCE [LARGE SCALE GENOMIC DNA]</scope>
    <source>
        <strain evidence="4">white501</strain>
    </source>
</reference>
<evidence type="ECO:0000313" key="4">
    <source>
        <dbReference type="Proteomes" id="UP000000304"/>
    </source>
</evidence>
<evidence type="ECO:0000313" key="3">
    <source>
        <dbReference type="EMBL" id="EDX03612.1"/>
    </source>
</evidence>
<dbReference type="OrthoDB" id="7701707at2759"/>
<name>B4Q9K1_DROSI</name>
<dbReference type="InterPro" id="IPR036875">
    <property type="entry name" value="Znf_CCHC_sf"/>
</dbReference>
<keyword evidence="1" id="KW-0862">Zinc</keyword>
<sequence>MFEQNLFEQNMFEQNMFDQNIIEQNIFEQNMFEQNMFEQNMFERNMFEQNMFEQNMFEQNTFEQNMFEQNMFEQNMFEQNMLEQNMFEQNMFEQNMFEQNMFEQNMFEQNMFEQNMYSLREPMQDSEITVEVRHNLKPEIKHELLHIDTPNLATLRKECHRHEDFFRSTRTKPIQRPNTSKRFVNAILQEDDSEDQSEEEQDVEDEICVVRTPEKIKCWNCDESGHGYQNCLKTRRIFCYGCGTPEVYKPNCAKCKSASENSQQGIRYANKTSVRR</sequence>
<dbReference type="SUPFAM" id="SSF57756">
    <property type="entry name" value="Retrovirus zinc finger-like domains"/>
    <property type="match status" value="1"/>
</dbReference>
<dbReference type="EMBL" id="CM000361">
    <property type="protein sequence ID" value="EDX03612.1"/>
    <property type="molecule type" value="Genomic_DNA"/>
</dbReference>
<keyword evidence="1" id="KW-0479">Metal-binding</keyword>
<gene>
    <name evidence="3" type="primary">Dsim\GD23229</name>
    <name evidence="3" type="ORF">Dsim_GD23229</name>
</gene>
<feature type="domain" description="CCHC-type" evidence="2">
    <location>
        <begin position="217"/>
        <end position="231"/>
    </location>
</feature>
<protein>
    <submittedName>
        <fullName evidence="3">GD23229</fullName>
    </submittedName>
</protein>
<dbReference type="InterPro" id="IPR001878">
    <property type="entry name" value="Znf_CCHC"/>
</dbReference>
<dbReference type="GO" id="GO:0003676">
    <property type="term" value="F:nucleic acid binding"/>
    <property type="evidence" value="ECO:0007669"/>
    <property type="project" value="InterPro"/>
</dbReference>
<keyword evidence="1" id="KW-0863">Zinc-finger</keyword>
<accession>B4Q9K1</accession>
<evidence type="ECO:0000256" key="1">
    <source>
        <dbReference type="PROSITE-ProRule" id="PRU00047"/>
    </source>
</evidence>
<proteinExistence type="predicted"/>